<keyword evidence="3" id="KW-1185">Reference proteome</keyword>
<gene>
    <name evidence="2" type="ORF">K0M31_007450</name>
</gene>
<evidence type="ECO:0000313" key="3">
    <source>
        <dbReference type="Proteomes" id="UP001177670"/>
    </source>
</evidence>
<dbReference type="Gene3D" id="1.10.238.20">
    <property type="entry name" value="Pheromone/general odorant binding protein domain"/>
    <property type="match status" value="1"/>
</dbReference>
<keyword evidence="1" id="KW-0732">Signal</keyword>
<evidence type="ECO:0000313" key="2">
    <source>
        <dbReference type="EMBL" id="KAK1134670.1"/>
    </source>
</evidence>
<dbReference type="InterPro" id="IPR036728">
    <property type="entry name" value="PBP_GOBP_sf"/>
</dbReference>
<name>A0AA40KVP6_9HYME</name>
<comment type="caution">
    <text evidence="2">The sequence shown here is derived from an EMBL/GenBank/DDBJ whole genome shotgun (WGS) entry which is preliminary data.</text>
</comment>
<sequence length="151" mass="17154">MKHLLLILPVFVALASAQLTNVQLAIVNVAAHLDNNDETTKMCLRDTNMTSDAFSNVVAMLDRPYSTLINNKDVDKIRGAACLFTCFEKKEGRVSNSKIQLDKVEDWIERASMSLEMETYYKEMARECIIRVKGITDECFMGLEFYKCLLA</sequence>
<dbReference type="GO" id="GO:0005549">
    <property type="term" value="F:odorant binding"/>
    <property type="evidence" value="ECO:0007669"/>
    <property type="project" value="InterPro"/>
</dbReference>
<feature type="chain" id="PRO_5041367218" evidence="1">
    <location>
        <begin position="18"/>
        <end position="151"/>
    </location>
</feature>
<accession>A0AA40KVP6</accession>
<evidence type="ECO:0000256" key="1">
    <source>
        <dbReference type="SAM" id="SignalP"/>
    </source>
</evidence>
<protein>
    <submittedName>
        <fullName evidence="2">Uncharacterized protein</fullName>
    </submittedName>
</protein>
<dbReference type="SUPFAM" id="SSF47565">
    <property type="entry name" value="Insect pheromone/odorant-binding proteins"/>
    <property type="match status" value="1"/>
</dbReference>
<organism evidence="2 3">
    <name type="scientific">Melipona bicolor</name>
    <dbReference type="NCBI Taxonomy" id="60889"/>
    <lineage>
        <taxon>Eukaryota</taxon>
        <taxon>Metazoa</taxon>
        <taxon>Ecdysozoa</taxon>
        <taxon>Arthropoda</taxon>
        <taxon>Hexapoda</taxon>
        <taxon>Insecta</taxon>
        <taxon>Pterygota</taxon>
        <taxon>Neoptera</taxon>
        <taxon>Endopterygota</taxon>
        <taxon>Hymenoptera</taxon>
        <taxon>Apocrita</taxon>
        <taxon>Aculeata</taxon>
        <taxon>Apoidea</taxon>
        <taxon>Anthophila</taxon>
        <taxon>Apidae</taxon>
        <taxon>Melipona</taxon>
    </lineage>
</organism>
<feature type="signal peptide" evidence="1">
    <location>
        <begin position="1"/>
        <end position="17"/>
    </location>
</feature>
<dbReference type="Proteomes" id="UP001177670">
    <property type="component" value="Unassembled WGS sequence"/>
</dbReference>
<dbReference type="AlphaFoldDB" id="A0AA40KVP6"/>
<reference evidence="2" key="1">
    <citation type="submission" date="2021-10" db="EMBL/GenBank/DDBJ databases">
        <title>Melipona bicolor Genome sequencing and assembly.</title>
        <authorList>
            <person name="Araujo N.S."/>
            <person name="Arias M.C."/>
        </authorList>
    </citation>
    <scope>NUCLEOTIDE SEQUENCE</scope>
    <source>
        <strain evidence="2">USP_2M_L1-L4_2017</strain>
        <tissue evidence="2">Whole body</tissue>
    </source>
</reference>
<dbReference type="EMBL" id="JAHYIQ010000002">
    <property type="protein sequence ID" value="KAK1134670.1"/>
    <property type="molecule type" value="Genomic_DNA"/>
</dbReference>
<proteinExistence type="predicted"/>